<organism evidence="1 2">
    <name type="scientific">Bacteroides uniformis</name>
    <dbReference type="NCBI Taxonomy" id="820"/>
    <lineage>
        <taxon>Bacteria</taxon>
        <taxon>Pseudomonadati</taxon>
        <taxon>Bacteroidota</taxon>
        <taxon>Bacteroidia</taxon>
        <taxon>Bacteroidales</taxon>
        <taxon>Bacteroidaceae</taxon>
        <taxon>Bacteroides</taxon>
    </lineage>
</organism>
<evidence type="ECO:0000313" key="2">
    <source>
        <dbReference type="Proteomes" id="UP000261295"/>
    </source>
</evidence>
<dbReference type="RefSeq" id="WP_117749376.1">
    <property type="nucleotide sequence ID" value="NZ_QSTL01000008.1"/>
</dbReference>
<protein>
    <recommendedName>
        <fullName evidence="3">Capsid protein</fullName>
    </recommendedName>
</protein>
<proteinExistence type="predicted"/>
<evidence type="ECO:0000313" key="1">
    <source>
        <dbReference type="EMBL" id="RGM55562.1"/>
    </source>
</evidence>
<accession>A0A3E4XL31</accession>
<evidence type="ECO:0008006" key="3">
    <source>
        <dbReference type="Google" id="ProtNLM"/>
    </source>
</evidence>
<gene>
    <name evidence="1" type="ORF">DXC07_10550</name>
</gene>
<comment type="caution">
    <text evidence="1">The sequence shown here is derived from an EMBL/GenBank/DDBJ whole genome shotgun (WGS) entry which is preliminary data.</text>
</comment>
<reference evidence="1 2" key="1">
    <citation type="submission" date="2018-08" db="EMBL/GenBank/DDBJ databases">
        <title>A genome reference for cultivated species of the human gut microbiota.</title>
        <authorList>
            <person name="Zou Y."/>
            <person name="Xue W."/>
            <person name="Luo G."/>
        </authorList>
    </citation>
    <scope>NUCLEOTIDE SEQUENCE [LARGE SCALE GENOMIC DNA]</scope>
    <source>
        <strain evidence="1 2">OM07-9</strain>
    </source>
</reference>
<sequence length="291" mass="32836">MADLNKEVWVEQLKENFYPDSSFLKYVRDFSTLVENDAINMATAGVDPKVLINNTTYPIPVSMRVDKPIRIELDKFETENTLVHRPEVIEYSYDQLESVIMGHRNTLRSKTAEKAAHAFAPHEDTAETPVISTTGETVGNRKRLSVVDILSLKERFDLLDIPLDKRYLVLNPSHLSDLILFDVKAFKDIVDIKDGVPQRFAGFNMLQTSITPKYNSTNNKKVAFGSVASSTDTFCSFAFYSDEVMKADGEVYMYIRMDDPELRGTIVGFDKRFIAVPIRNKGIGAIVSAMA</sequence>
<dbReference type="Proteomes" id="UP000261295">
    <property type="component" value="Unassembled WGS sequence"/>
</dbReference>
<dbReference type="AlphaFoldDB" id="A0A3E4XL31"/>
<dbReference type="EMBL" id="QSTL01000008">
    <property type="protein sequence ID" value="RGM55562.1"/>
    <property type="molecule type" value="Genomic_DNA"/>
</dbReference>
<name>A0A3E4XL31_BACUN</name>